<dbReference type="SUPFAM" id="SSF51338">
    <property type="entry name" value="Composite domain of metallo-dependent hydrolases"/>
    <property type="match status" value="1"/>
</dbReference>
<feature type="domain" description="Amidohydrolase 3" evidence="1">
    <location>
        <begin position="54"/>
        <end position="549"/>
    </location>
</feature>
<gene>
    <name evidence="2" type="ORF">EHS24_006636</name>
</gene>
<dbReference type="InterPro" id="IPR013108">
    <property type="entry name" value="Amidohydro_3"/>
</dbReference>
<keyword evidence="3" id="KW-1185">Reference proteome</keyword>
<dbReference type="InterPro" id="IPR011059">
    <property type="entry name" value="Metal-dep_hydrolase_composite"/>
</dbReference>
<dbReference type="STRING" id="105984.A0A427Y1T6"/>
<reference evidence="2 3" key="1">
    <citation type="submission" date="2018-11" db="EMBL/GenBank/DDBJ databases">
        <title>Genome sequence of Apiotrichum porosum DSM 27194.</title>
        <authorList>
            <person name="Aliyu H."/>
            <person name="Gorte O."/>
            <person name="Ochsenreither K."/>
        </authorList>
    </citation>
    <scope>NUCLEOTIDE SEQUENCE [LARGE SCALE GENOMIC DNA]</scope>
    <source>
        <strain evidence="2 3">DSM 27194</strain>
    </source>
</reference>
<name>A0A427Y1T6_9TREE</name>
<dbReference type="GeneID" id="39591179"/>
<dbReference type="InterPro" id="IPR033932">
    <property type="entry name" value="YtcJ-like"/>
</dbReference>
<accession>A0A427Y1T6</accession>
<dbReference type="CDD" id="cd01300">
    <property type="entry name" value="YtcJ_like"/>
    <property type="match status" value="1"/>
</dbReference>
<dbReference type="PANTHER" id="PTHR22642:SF20">
    <property type="entry name" value="AMIDOHYDROLASE 3 DOMAIN-CONTAINING PROTEIN"/>
    <property type="match status" value="1"/>
</dbReference>
<dbReference type="GO" id="GO:0016810">
    <property type="term" value="F:hydrolase activity, acting on carbon-nitrogen (but not peptide) bonds"/>
    <property type="evidence" value="ECO:0007669"/>
    <property type="project" value="InterPro"/>
</dbReference>
<comment type="caution">
    <text evidence="2">The sequence shown here is derived from an EMBL/GenBank/DDBJ whole genome shotgun (WGS) entry which is preliminary data.</text>
</comment>
<evidence type="ECO:0000313" key="2">
    <source>
        <dbReference type="EMBL" id="RSH85047.1"/>
    </source>
</evidence>
<dbReference type="Proteomes" id="UP000279236">
    <property type="component" value="Unassembled WGS sequence"/>
</dbReference>
<dbReference type="InterPro" id="IPR032466">
    <property type="entry name" value="Metal_Hydrolase"/>
</dbReference>
<sequence length="555" mass="60397">MTTTTATTRLVKNARIFTSADGDSKLHEALVVDGDKVAFVGTLEEAEKRAVNAEVTDLGGKVVLPGIIDGHTHLVMFGGSLAKADCLGKTAAQVQEIIKAERVAKPHQPFVLGRSFLFDALGQDPHKSLLDAAVSDVPVIIDSADLHSTWLNSAALKAVGVGRDTPNPKGGEFERDADGELTGLCLETAVVEYVWPWVSKQMTHEDRVRMLDDVFEEYLSTGITGCIDMAMTDEDLAAIEAVYARNQSLPIRVAVHFLLRPDGTDESRAEQVTAAAAQRKRLEPYAPWLQVAGVKVISDGVVDSCTAFLKEPYADGTKAGPIWPGDELAKVVVLADSLDLQIAVHAIGDAASEQALDAFEAAIKVNGPRPLRRHRLEHLEVVTPESIQRLTRLGIVASLQPVHADPVYVPNWRKMLGEDKRCDRAFPWTEYVEANSKVAFGSDAPTAPHHPFPNMYTATTRQSAVNPTLKPDTDPRIVALERFCLKLDTSIRFYTSGSAYSMRGEDSYGTLEAGKSADFCVISIDPFQDGVETLREAQKAVTQTWVAGKLAWEKS</sequence>
<dbReference type="OrthoDB" id="3501663at2759"/>
<evidence type="ECO:0000313" key="3">
    <source>
        <dbReference type="Proteomes" id="UP000279236"/>
    </source>
</evidence>
<dbReference type="SUPFAM" id="SSF51556">
    <property type="entry name" value="Metallo-dependent hydrolases"/>
    <property type="match status" value="1"/>
</dbReference>
<dbReference type="Gene3D" id="3.10.310.70">
    <property type="match status" value="1"/>
</dbReference>
<dbReference type="PANTHER" id="PTHR22642">
    <property type="entry name" value="IMIDAZOLONEPROPIONASE"/>
    <property type="match status" value="1"/>
</dbReference>
<dbReference type="AlphaFoldDB" id="A0A427Y1T6"/>
<proteinExistence type="predicted"/>
<dbReference type="RefSeq" id="XP_028478495.1">
    <property type="nucleotide sequence ID" value="XM_028622043.1"/>
</dbReference>
<organism evidence="2 3">
    <name type="scientific">Apiotrichum porosum</name>
    <dbReference type="NCBI Taxonomy" id="105984"/>
    <lineage>
        <taxon>Eukaryota</taxon>
        <taxon>Fungi</taxon>
        <taxon>Dikarya</taxon>
        <taxon>Basidiomycota</taxon>
        <taxon>Agaricomycotina</taxon>
        <taxon>Tremellomycetes</taxon>
        <taxon>Trichosporonales</taxon>
        <taxon>Trichosporonaceae</taxon>
        <taxon>Apiotrichum</taxon>
    </lineage>
</organism>
<dbReference type="Gene3D" id="2.30.40.10">
    <property type="entry name" value="Urease, subunit C, domain 1"/>
    <property type="match status" value="1"/>
</dbReference>
<dbReference type="Gene3D" id="3.20.20.140">
    <property type="entry name" value="Metal-dependent hydrolases"/>
    <property type="match status" value="1"/>
</dbReference>
<protein>
    <recommendedName>
        <fullName evidence="1">Amidohydrolase 3 domain-containing protein</fullName>
    </recommendedName>
</protein>
<dbReference type="EMBL" id="RSCE01000003">
    <property type="protein sequence ID" value="RSH85047.1"/>
    <property type="molecule type" value="Genomic_DNA"/>
</dbReference>
<dbReference type="Pfam" id="PF07969">
    <property type="entry name" value="Amidohydro_3"/>
    <property type="match status" value="1"/>
</dbReference>
<evidence type="ECO:0000259" key="1">
    <source>
        <dbReference type="Pfam" id="PF07969"/>
    </source>
</evidence>